<organism evidence="21 22">
    <name type="scientific">Colletotrichum lupini</name>
    <dbReference type="NCBI Taxonomy" id="145971"/>
    <lineage>
        <taxon>Eukaryota</taxon>
        <taxon>Fungi</taxon>
        <taxon>Dikarya</taxon>
        <taxon>Ascomycota</taxon>
        <taxon>Pezizomycotina</taxon>
        <taxon>Sordariomycetes</taxon>
        <taxon>Hypocreomycetidae</taxon>
        <taxon>Glomerellales</taxon>
        <taxon>Glomerellaceae</taxon>
        <taxon>Colletotrichum</taxon>
        <taxon>Colletotrichum acutatum species complex</taxon>
    </lineage>
</organism>
<dbReference type="InterPro" id="IPR040457">
    <property type="entry name" value="GCP_C"/>
</dbReference>
<keyword evidence="7" id="KW-0158">Chromosome</keyword>
<dbReference type="Pfam" id="PF04130">
    <property type="entry name" value="GCP_C_terminal"/>
    <property type="match status" value="1"/>
</dbReference>
<keyword evidence="17" id="KW-0137">Centromere</keyword>
<feature type="compositionally biased region" description="Polar residues" evidence="18">
    <location>
        <begin position="1167"/>
        <end position="1178"/>
    </location>
</feature>
<keyword evidence="9" id="KW-0132">Cell division</keyword>
<keyword evidence="15" id="KW-0539">Nucleus</keyword>
<dbReference type="RefSeq" id="XP_049150979.1">
    <property type="nucleotide sequence ID" value="XM_049293833.1"/>
</dbReference>
<evidence type="ECO:0000256" key="13">
    <source>
        <dbReference type="ARBA" id="ARBA00022838"/>
    </source>
</evidence>
<evidence type="ECO:0000313" key="21">
    <source>
        <dbReference type="EMBL" id="UQC89378.1"/>
    </source>
</evidence>
<evidence type="ECO:0000256" key="10">
    <source>
        <dbReference type="ARBA" id="ARBA00022701"/>
    </source>
</evidence>
<evidence type="ECO:0000256" key="5">
    <source>
        <dbReference type="ARBA" id="ARBA00010731"/>
    </source>
</evidence>
<evidence type="ECO:0000259" key="20">
    <source>
        <dbReference type="Pfam" id="PF17681"/>
    </source>
</evidence>
<evidence type="ECO:0000256" key="1">
    <source>
        <dbReference type="ARBA" id="ARBA00004123"/>
    </source>
</evidence>
<evidence type="ECO:0000256" key="7">
    <source>
        <dbReference type="ARBA" id="ARBA00022454"/>
    </source>
</evidence>
<keyword evidence="8" id="KW-0963">Cytoplasm</keyword>
<evidence type="ECO:0000256" key="6">
    <source>
        <dbReference type="ARBA" id="ARBA00014520"/>
    </source>
</evidence>
<protein>
    <recommendedName>
        <fullName evidence="6">DASH complex subunit ASK1</fullName>
    </recommendedName>
</protein>
<evidence type="ECO:0000256" key="18">
    <source>
        <dbReference type="SAM" id="MobiDB-lite"/>
    </source>
</evidence>
<dbReference type="GeneID" id="73348843"/>
<evidence type="ECO:0000256" key="12">
    <source>
        <dbReference type="ARBA" id="ARBA00022829"/>
    </source>
</evidence>
<evidence type="ECO:0000256" key="8">
    <source>
        <dbReference type="ARBA" id="ARBA00022490"/>
    </source>
</evidence>
<evidence type="ECO:0000256" key="17">
    <source>
        <dbReference type="ARBA" id="ARBA00023328"/>
    </source>
</evidence>
<reference evidence="21" key="1">
    <citation type="journal article" date="2021" name="Mol. Plant Microbe Interact.">
        <title>Complete Genome Sequence of the Plant-Pathogenic Fungus Colletotrichum lupini.</title>
        <authorList>
            <person name="Baroncelli R."/>
            <person name="Pensec F."/>
            <person name="Da Lio D."/>
            <person name="Boufleur T."/>
            <person name="Vicente I."/>
            <person name="Sarrocco S."/>
            <person name="Picot A."/>
            <person name="Baraldi E."/>
            <person name="Sukno S."/>
            <person name="Thon M."/>
            <person name="Le Floch G."/>
        </authorList>
    </citation>
    <scope>NUCLEOTIDE SEQUENCE</scope>
    <source>
        <strain evidence="21">IMI 504893</strain>
    </source>
</reference>
<feature type="region of interest" description="Disordered" evidence="18">
    <location>
        <begin position="1393"/>
        <end position="1436"/>
    </location>
</feature>
<comment type="similarity">
    <text evidence="5">Belongs to the DASH complex ASK1 family.</text>
</comment>
<feature type="compositionally biased region" description="Polar residues" evidence="18">
    <location>
        <begin position="1188"/>
        <end position="1203"/>
    </location>
</feature>
<dbReference type="GO" id="GO:0007020">
    <property type="term" value="P:microtubule nucleation"/>
    <property type="evidence" value="ECO:0007669"/>
    <property type="project" value="UniProtKB-ARBA"/>
</dbReference>
<keyword evidence="11" id="KW-0498">Mitosis</keyword>
<comment type="similarity">
    <text evidence="4">Belongs to the TUBGCP family.</text>
</comment>
<dbReference type="Pfam" id="PF08655">
    <property type="entry name" value="DASH_Ask1"/>
    <property type="match status" value="1"/>
</dbReference>
<keyword evidence="16" id="KW-0131">Cell cycle</keyword>
<comment type="subcellular location">
    <subcellularLocation>
        <location evidence="3">Chromosome</location>
        <location evidence="3">Centromere</location>
        <location evidence="3">Kinetochore</location>
    </subcellularLocation>
    <subcellularLocation>
        <location evidence="2">Cytoplasm</location>
        <location evidence="2">Cytoskeleton</location>
        <location evidence="2">Spindle</location>
    </subcellularLocation>
    <subcellularLocation>
        <location evidence="1">Nucleus</location>
    </subcellularLocation>
</comment>
<evidence type="ECO:0000256" key="2">
    <source>
        <dbReference type="ARBA" id="ARBA00004186"/>
    </source>
</evidence>
<dbReference type="GO" id="GO:0072686">
    <property type="term" value="C:mitotic spindle"/>
    <property type="evidence" value="ECO:0007669"/>
    <property type="project" value="InterPro"/>
</dbReference>
<keyword evidence="13" id="KW-0995">Kinetochore</keyword>
<keyword evidence="10" id="KW-0493">Microtubule</keyword>
<feature type="region of interest" description="Disordered" evidence="18">
    <location>
        <begin position="1167"/>
        <end position="1253"/>
    </location>
</feature>
<evidence type="ECO:0000256" key="9">
    <source>
        <dbReference type="ARBA" id="ARBA00022618"/>
    </source>
</evidence>
<dbReference type="InterPro" id="IPR013964">
    <property type="entry name" value="DASH_Ask1"/>
</dbReference>
<dbReference type="Gene3D" id="1.20.120.1900">
    <property type="entry name" value="Gamma-tubulin complex, C-terminal domain"/>
    <property type="match status" value="1"/>
</dbReference>
<evidence type="ECO:0000256" key="4">
    <source>
        <dbReference type="ARBA" id="ARBA00010337"/>
    </source>
</evidence>
<dbReference type="InterPro" id="IPR041470">
    <property type="entry name" value="GCP_N"/>
</dbReference>
<name>A0A9Q8WMS4_9PEZI</name>
<keyword evidence="14" id="KW-0206">Cytoskeleton</keyword>
<evidence type="ECO:0000256" key="14">
    <source>
        <dbReference type="ARBA" id="ARBA00023212"/>
    </source>
</evidence>
<sequence length="1524" mass="170870">MEERVEALRALDWFHLLSRVAGGRAQQVVLECDAPDRVAGPLAAHLALSLNALRPISVYANVPHRNITVGTTMFEEDDLSNVFAIPDFRKPSKLLNDQLPRADTGFFALDLTAPELPSSCSPPDPQPSELFTLPAIDPAPQQEESNTDQIPDFTFEEPTAEEEAEVADFWLEFDKPAAKLPDYQTWEGFQSPDIPSKKPLFITEAGPGAFDALIGLQEDPLRIGSADFTVVEAGTYCNALLALALGRDSVFFSWQDEHEAFKPALPRIRIPAYSGKAVQEVQRSCLKCGNTYRQLRKFVDSTYLKNPTPCRVALASAVDKALLVIQSSFALHHQHPRSILQVQSLVAHIYTTLRQFESLVSKIRRDHLDEDVFVIVFQQAQSAEYAETHLRDMMREVLRRVSKPWIELVEEWIGTRRELGVPLSKHEVGRQKGFIKVESETHMDDFGDEVDEVDFRLDTERIPSFMPEDVVKSLFEVGRNLRFIRSNHPGHPLSQESTISSSRPPTVEWLFDWDSVVQLEDRIRSYESAVLEAIKNFSLQGSVETAAPAWPIGNSATYQLQLFGLDENQLQSRLALSIQDFAKPIADSTSEDLLGIIIRDRLSDVTTEIASAGTDFTPHWSLLPILSFGSIISAQSRVVGRESLKLLFTSHNLREHLKLQKEFHLLSNGFFCSRLSHALFDPDLETAERQSGVAHQGGVMGLRLSGRDTWPPASSELRLALMGVLTESYEGSLHEDSRPRDGEKNELPGDLSFGVRSLSNEEIDKCMDPTGLEALDFLRLSYKSPAALGAIIAPVILVQYDRIFKLLLRVLRMQYTVNRIFRDVTARESGWQDVDDVSIRFCFEARHFVSSLSSYIFDIGIGMPWQAFEKLLSQIEMDLRAEDQSTVSTSVLSPDRLREHHSQVLDRIMLALLLRKRQQPVLKLLDDIFRVVLKFAQYSRLQNEGRKSRGQGDATAKGLYKMFKRNFEVFLAVCKGLSEKGDYGTKDTAGEKLSSGRVDALEGNPIAQLVLKLDISIIFAYTKTWDDKRPRSGTWTGQEAKVACPAKVMPRLRTPWQCPASRIPPARVSLLLRPSSSTIAEQASTMARPGPSARNLTLTEELEKLEQSITLTLQEIDHNFSKAHRIVTTNILPIVEQYGEHSRNVWDASKFWKQFFEASANVSLSGYEENANNGNDETGATEEESTVQEDTSVDYTRTPQQQRTEGEDMTIVSTADSTFRADDSVLDDNDLTGSTPRPPKTKTMKPQFSNLESPYETLKRELKGEPPAPHEEDDENEDLGLEEDSTVLFAQHTARLPDMSMTPRSSFAPPQQQQSHKDPLMHRMLDKTFRIQATPHKGPTYRVSPLKRDDKNKEKENVPAWQQDSPMSSPVMAVPKLRSEAFMSPIKSNARQRLAAATASAGPRTPGVSVQTPGGARKTKDVFATKGNYDDDTTTDLGAKFDKQRYEIDWESDSDEDHGLYGGMSPPKTIQFALPPSKLLQTPAREASKRIVDDILLTAGAEPESSEYSPTMVKMNEDILNESF</sequence>
<dbReference type="FunFam" id="1.20.120.1900:FF:000013">
    <property type="entry name" value="Spindle pole body component"/>
    <property type="match status" value="1"/>
</dbReference>
<dbReference type="InterPro" id="IPR042241">
    <property type="entry name" value="GCP_C_sf"/>
</dbReference>
<gene>
    <name evidence="21" type="ORF">CLUP02_14907</name>
</gene>
<feature type="domain" description="Gamma tubulin complex component C-terminal" evidence="19">
    <location>
        <begin position="653"/>
        <end position="1015"/>
    </location>
</feature>
<feature type="region of interest" description="Disordered" evidence="18">
    <location>
        <begin position="1334"/>
        <end position="1370"/>
    </location>
</feature>
<dbReference type="PANTHER" id="PTHR28200:SF1">
    <property type="entry name" value="DASH COMPLEX SUBUNIT ASK1"/>
    <property type="match status" value="1"/>
</dbReference>
<evidence type="ECO:0000256" key="11">
    <source>
        <dbReference type="ARBA" id="ARBA00022776"/>
    </source>
</evidence>
<dbReference type="GO" id="GO:0042729">
    <property type="term" value="C:DASH complex"/>
    <property type="evidence" value="ECO:0007669"/>
    <property type="project" value="InterPro"/>
</dbReference>
<dbReference type="GO" id="GO:0051301">
    <property type="term" value="P:cell division"/>
    <property type="evidence" value="ECO:0007669"/>
    <property type="project" value="UniProtKB-KW"/>
</dbReference>
<accession>A0A9Q8WMS4</accession>
<dbReference type="GO" id="GO:0044732">
    <property type="term" value="C:mitotic spindle pole body"/>
    <property type="evidence" value="ECO:0007669"/>
    <property type="project" value="TreeGrafter"/>
</dbReference>
<dbReference type="EMBL" id="CP019480">
    <property type="protein sequence ID" value="UQC89378.1"/>
    <property type="molecule type" value="Genomic_DNA"/>
</dbReference>
<feature type="domain" description="Gamma tubulin complex component protein N-terminal" evidence="20">
    <location>
        <begin position="240"/>
        <end position="499"/>
    </location>
</feature>
<dbReference type="GO" id="GO:0043015">
    <property type="term" value="F:gamma-tubulin binding"/>
    <property type="evidence" value="ECO:0007669"/>
    <property type="project" value="InterPro"/>
</dbReference>
<dbReference type="Proteomes" id="UP000830671">
    <property type="component" value="Chromosome 8"/>
</dbReference>
<dbReference type="GO" id="GO:0008608">
    <property type="term" value="P:attachment of spindle microtubules to kinetochore"/>
    <property type="evidence" value="ECO:0007669"/>
    <property type="project" value="InterPro"/>
</dbReference>
<dbReference type="GO" id="GO:0005874">
    <property type="term" value="C:microtubule"/>
    <property type="evidence" value="ECO:0007669"/>
    <property type="project" value="UniProtKB-KW"/>
</dbReference>
<keyword evidence="22" id="KW-1185">Reference proteome</keyword>
<proteinExistence type="inferred from homology"/>
<keyword evidence="12" id="KW-0159">Chromosome partition</keyword>
<dbReference type="KEGG" id="clup:CLUP02_14907"/>
<evidence type="ECO:0000256" key="3">
    <source>
        <dbReference type="ARBA" id="ARBA00004629"/>
    </source>
</evidence>
<dbReference type="PANTHER" id="PTHR28200">
    <property type="entry name" value="DASH COMPLEX SUBUNIT ASK1"/>
    <property type="match status" value="1"/>
</dbReference>
<evidence type="ECO:0000313" key="22">
    <source>
        <dbReference type="Proteomes" id="UP000830671"/>
    </source>
</evidence>
<dbReference type="GO" id="GO:0000930">
    <property type="term" value="C:gamma-tubulin complex"/>
    <property type="evidence" value="ECO:0007669"/>
    <property type="project" value="UniProtKB-ARBA"/>
</dbReference>
<feature type="compositionally biased region" description="Basic and acidic residues" evidence="18">
    <location>
        <begin position="1346"/>
        <end position="1357"/>
    </location>
</feature>
<evidence type="ECO:0000259" key="19">
    <source>
        <dbReference type="Pfam" id="PF04130"/>
    </source>
</evidence>
<evidence type="ECO:0000256" key="15">
    <source>
        <dbReference type="ARBA" id="ARBA00023242"/>
    </source>
</evidence>
<evidence type="ECO:0000256" key="16">
    <source>
        <dbReference type="ARBA" id="ARBA00023306"/>
    </source>
</evidence>
<dbReference type="Pfam" id="PF17681">
    <property type="entry name" value="GCP_N_terminal"/>
    <property type="match status" value="1"/>
</dbReference>